<dbReference type="FunFam" id="3.40.30.10:FF:000010">
    <property type="entry name" value="Glutathione peroxidase"/>
    <property type="match status" value="1"/>
</dbReference>
<dbReference type="PANTHER" id="PTHR11592:SF78">
    <property type="entry name" value="GLUTATHIONE PEROXIDASE"/>
    <property type="match status" value="1"/>
</dbReference>
<name>E6MEP8_9FIRM</name>
<feature type="active site" evidence="4">
    <location>
        <position position="55"/>
    </location>
</feature>
<dbReference type="AlphaFoldDB" id="E6MEP8"/>
<dbReference type="CDD" id="cd00340">
    <property type="entry name" value="GSH_Peroxidase"/>
    <property type="match status" value="1"/>
</dbReference>
<dbReference type="Proteomes" id="UP000004754">
    <property type="component" value="Unassembled WGS sequence"/>
</dbReference>
<evidence type="ECO:0000256" key="5">
    <source>
        <dbReference type="RuleBase" id="RU000499"/>
    </source>
</evidence>
<protein>
    <recommendedName>
        <fullName evidence="5">Glutathione peroxidase</fullName>
    </recommendedName>
</protein>
<dbReference type="PRINTS" id="PR01011">
    <property type="entry name" value="GLUTPROXDASE"/>
</dbReference>
<gene>
    <name evidence="6" type="ORF">HMP0721_0481</name>
</gene>
<evidence type="ECO:0000256" key="3">
    <source>
        <dbReference type="ARBA" id="ARBA00023002"/>
    </source>
</evidence>
<keyword evidence="3 5" id="KW-0560">Oxidoreductase</keyword>
<dbReference type="PROSITE" id="PS51355">
    <property type="entry name" value="GLUTATHIONE_PEROXID_3"/>
    <property type="match status" value="1"/>
</dbReference>
<dbReference type="eggNOG" id="COG0386">
    <property type="taxonomic scope" value="Bacteria"/>
</dbReference>
<keyword evidence="2 5" id="KW-0575">Peroxidase</keyword>
<dbReference type="HOGENOM" id="CLU_029507_2_2_9"/>
<dbReference type="InterPro" id="IPR029759">
    <property type="entry name" value="GPX_AS"/>
</dbReference>
<dbReference type="Gene3D" id="3.40.30.10">
    <property type="entry name" value="Glutaredoxin"/>
    <property type="match status" value="1"/>
</dbReference>
<evidence type="ECO:0000256" key="1">
    <source>
        <dbReference type="ARBA" id="ARBA00006926"/>
    </source>
</evidence>
<dbReference type="GO" id="GO:0004601">
    <property type="term" value="F:peroxidase activity"/>
    <property type="evidence" value="ECO:0007669"/>
    <property type="project" value="UniProtKB-KW"/>
</dbReference>
<dbReference type="PIRSF" id="PIRSF000303">
    <property type="entry name" value="Glutathion_perox"/>
    <property type="match status" value="1"/>
</dbReference>
<dbReference type="InterPro" id="IPR000889">
    <property type="entry name" value="Glutathione_peroxidase"/>
</dbReference>
<dbReference type="SUPFAM" id="SSF52833">
    <property type="entry name" value="Thioredoxin-like"/>
    <property type="match status" value="1"/>
</dbReference>
<accession>E6MEP8</accession>
<dbReference type="PROSITE" id="PS00460">
    <property type="entry name" value="GLUTATHIONE_PEROXID_1"/>
    <property type="match status" value="1"/>
</dbReference>
<dbReference type="Pfam" id="PF00255">
    <property type="entry name" value="GSHPx"/>
    <property type="match status" value="1"/>
</dbReference>
<sequence>MVNRPGEQINCYLHKERKTTMSIYDYKLVDGQGNEVSMKDYEGKVVLVVNTATGCGFTPQYKDIEAIYEKFHDQGLEVIDIPCNQFAGQAPESDEEIHEFCQLHYNTQFPQMKKSDVNGENELPIYTFLKSQKGFEGFGKGPKALAMSAMLKKIDKNYKNTSDIKWNFTKFLVNRSGEVVARFEPTQKMTDVKEAVAALI</sequence>
<reference evidence="6 7" key="1">
    <citation type="submission" date="2010-12" db="EMBL/GenBank/DDBJ databases">
        <authorList>
            <person name="Muzny D."/>
            <person name="Qin X."/>
            <person name="Deng J."/>
            <person name="Jiang H."/>
            <person name="Liu Y."/>
            <person name="Qu J."/>
            <person name="Song X.-Z."/>
            <person name="Zhang L."/>
            <person name="Thornton R."/>
            <person name="Coyle M."/>
            <person name="Francisco L."/>
            <person name="Jackson L."/>
            <person name="Javaid M."/>
            <person name="Korchina V."/>
            <person name="Kovar C."/>
            <person name="Mata R."/>
            <person name="Mathew T."/>
            <person name="Ngo R."/>
            <person name="Nguyen L."/>
            <person name="Nguyen N."/>
            <person name="Okwuonu G."/>
            <person name="Ongeri F."/>
            <person name="Pham C."/>
            <person name="Simmons D."/>
            <person name="Wilczek-Boney K."/>
            <person name="Hale W."/>
            <person name="Jakkamsetti A."/>
            <person name="Pham P."/>
            <person name="Ruth R."/>
            <person name="San Lucas F."/>
            <person name="Warren J."/>
            <person name="Zhang J."/>
            <person name="Zhao Z."/>
            <person name="Zhou C."/>
            <person name="Zhu D."/>
            <person name="Lee S."/>
            <person name="Bess C."/>
            <person name="Blankenburg K."/>
            <person name="Forbes L."/>
            <person name="Fu Q."/>
            <person name="Gubbala S."/>
            <person name="Hirani K."/>
            <person name="Jayaseelan J.C."/>
            <person name="Lara F."/>
            <person name="Munidasa M."/>
            <person name="Palculict T."/>
            <person name="Patil S."/>
            <person name="Pu L.-L."/>
            <person name="Saada N."/>
            <person name="Tang L."/>
            <person name="Weissenberger G."/>
            <person name="Zhu Y."/>
            <person name="Hemphill L."/>
            <person name="Shang Y."/>
            <person name="Youmans B."/>
            <person name="Ayvaz T."/>
            <person name="Ross M."/>
            <person name="Santibanez J."/>
            <person name="Aqrawi P."/>
            <person name="Gross S."/>
            <person name="Joshi V."/>
            <person name="Fowler G."/>
            <person name="Nazareth L."/>
            <person name="Reid J."/>
            <person name="Worley K."/>
            <person name="Petrosino J."/>
            <person name="Highlander S."/>
            <person name="Gibbs R."/>
        </authorList>
    </citation>
    <scope>NUCLEOTIDE SEQUENCE [LARGE SCALE GENOMIC DNA]</scope>
    <source>
        <strain evidence="6 7">ATCC 23263</strain>
    </source>
</reference>
<evidence type="ECO:0000256" key="4">
    <source>
        <dbReference type="PIRSR" id="PIRSR000303-1"/>
    </source>
</evidence>
<evidence type="ECO:0000256" key="2">
    <source>
        <dbReference type="ARBA" id="ARBA00022559"/>
    </source>
</evidence>
<dbReference type="STRING" id="887929.HMP0721_0481"/>
<comment type="similarity">
    <text evidence="1 5">Belongs to the glutathione peroxidase family.</text>
</comment>
<dbReference type="InterPro" id="IPR036249">
    <property type="entry name" value="Thioredoxin-like_sf"/>
</dbReference>
<organism evidence="6 7">
    <name type="scientific">Pseudoramibacter alactolyticus ATCC 23263</name>
    <dbReference type="NCBI Taxonomy" id="887929"/>
    <lineage>
        <taxon>Bacteria</taxon>
        <taxon>Bacillati</taxon>
        <taxon>Bacillota</taxon>
        <taxon>Clostridia</taxon>
        <taxon>Eubacteriales</taxon>
        <taxon>Eubacteriaceae</taxon>
        <taxon>Pseudoramibacter</taxon>
    </lineage>
</organism>
<proteinExistence type="inferred from homology"/>
<dbReference type="EMBL" id="AEQN01000007">
    <property type="protein sequence ID" value="EFV02573.1"/>
    <property type="molecule type" value="Genomic_DNA"/>
</dbReference>
<comment type="caution">
    <text evidence="6">The sequence shown here is derived from an EMBL/GenBank/DDBJ whole genome shotgun (WGS) entry which is preliminary data.</text>
</comment>
<dbReference type="GO" id="GO:0034599">
    <property type="term" value="P:cellular response to oxidative stress"/>
    <property type="evidence" value="ECO:0007669"/>
    <property type="project" value="TreeGrafter"/>
</dbReference>
<evidence type="ECO:0000313" key="7">
    <source>
        <dbReference type="Proteomes" id="UP000004754"/>
    </source>
</evidence>
<dbReference type="PANTHER" id="PTHR11592">
    <property type="entry name" value="GLUTATHIONE PEROXIDASE"/>
    <property type="match status" value="1"/>
</dbReference>
<keyword evidence="7" id="KW-1185">Reference proteome</keyword>
<evidence type="ECO:0000313" key="6">
    <source>
        <dbReference type="EMBL" id="EFV02573.1"/>
    </source>
</evidence>